<dbReference type="InterPro" id="IPR037914">
    <property type="entry name" value="SpoVT-AbrB_sf"/>
</dbReference>
<dbReference type="GO" id="GO:0003677">
    <property type="term" value="F:DNA binding"/>
    <property type="evidence" value="ECO:0007669"/>
    <property type="project" value="InterPro"/>
</dbReference>
<organism evidence="2 3">
    <name type="scientific">Candidatus Roizmanbacteria bacterium GW2011_GWB1_40_7</name>
    <dbReference type="NCBI Taxonomy" id="1618482"/>
    <lineage>
        <taxon>Bacteria</taxon>
        <taxon>Candidatus Roizmaniibacteriota</taxon>
    </lineage>
</organism>
<dbReference type="SMART" id="SM00966">
    <property type="entry name" value="SpoVT_AbrB"/>
    <property type="match status" value="1"/>
</dbReference>
<comment type="caution">
    <text evidence="2">The sequence shown here is derived from an EMBL/GenBank/DDBJ whole genome shotgun (WGS) entry which is preliminary data.</text>
</comment>
<evidence type="ECO:0000259" key="1">
    <source>
        <dbReference type="SMART" id="SM00966"/>
    </source>
</evidence>
<name>A0A0G0T6P5_9BACT</name>
<dbReference type="InterPro" id="IPR007159">
    <property type="entry name" value="SpoVT-AbrB_dom"/>
</dbReference>
<sequence>MKTTMPVGELVKLMDRGVITVPTKYRKKLNLKKGELLNIFDWEGLLIVSPVDITPQTMPYRIADKPDWTKDSPSQYLKKVRYNKLEKLWAKRTQEGW</sequence>
<dbReference type="Gene3D" id="2.10.260.10">
    <property type="match status" value="1"/>
</dbReference>
<proteinExistence type="predicted"/>
<gene>
    <name evidence="2" type="ORF">UU14_C0003G0026</name>
</gene>
<dbReference type="SUPFAM" id="SSF89447">
    <property type="entry name" value="AbrB/MazE/MraZ-like"/>
    <property type="match status" value="1"/>
</dbReference>
<evidence type="ECO:0000313" key="3">
    <source>
        <dbReference type="Proteomes" id="UP000034664"/>
    </source>
</evidence>
<accession>A0A0G0T6P5</accession>
<feature type="domain" description="SpoVT-AbrB" evidence="1">
    <location>
        <begin position="11"/>
        <end position="56"/>
    </location>
</feature>
<reference evidence="2 3" key="1">
    <citation type="journal article" date="2015" name="Nature">
        <title>rRNA introns, odd ribosomes, and small enigmatic genomes across a large radiation of phyla.</title>
        <authorList>
            <person name="Brown C.T."/>
            <person name="Hug L.A."/>
            <person name="Thomas B.C."/>
            <person name="Sharon I."/>
            <person name="Castelle C.J."/>
            <person name="Singh A."/>
            <person name="Wilkins M.J."/>
            <person name="Williams K.H."/>
            <person name="Banfield J.F."/>
        </authorList>
    </citation>
    <scope>NUCLEOTIDE SEQUENCE [LARGE SCALE GENOMIC DNA]</scope>
</reference>
<dbReference type="AlphaFoldDB" id="A0A0G0T6P5"/>
<evidence type="ECO:0000313" key="2">
    <source>
        <dbReference type="EMBL" id="KKR72663.1"/>
    </source>
</evidence>
<dbReference type="EMBL" id="LBZM01000003">
    <property type="protein sequence ID" value="KKR72663.1"/>
    <property type="molecule type" value="Genomic_DNA"/>
</dbReference>
<dbReference type="Proteomes" id="UP000034664">
    <property type="component" value="Unassembled WGS sequence"/>
</dbReference>
<protein>
    <recommendedName>
        <fullName evidence="1">SpoVT-AbrB domain-containing protein</fullName>
    </recommendedName>
</protein>